<proteinExistence type="predicted"/>
<reference evidence="1" key="1">
    <citation type="journal article" date="2022" name="Plant J.">
        <title>Strategies of tolerance reflected in two North American maple genomes.</title>
        <authorList>
            <person name="McEvoy S.L."/>
            <person name="Sezen U.U."/>
            <person name="Trouern-Trend A."/>
            <person name="McMahon S.M."/>
            <person name="Schaberg P.G."/>
            <person name="Yang J."/>
            <person name="Wegrzyn J.L."/>
            <person name="Swenson N.G."/>
        </authorList>
    </citation>
    <scope>NUCLEOTIDE SEQUENCE</scope>
    <source>
        <strain evidence="1">91603</strain>
    </source>
</reference>
<reference evidence="1" key="2">
    <citation type="submission" date="2023-02" db="EMBL/GenBank/DDBJ databases">
        <authorList>
            <person name="Swenson N.G."/>
            <person name="Wegrzyn J.L."/>
            <person name="Mcevoy S.L."/>
        </authorList>
    </citation>
    <scope>NUCLEOTIDE SEQUENCE</scope>
    <source>
        <strain evidence="1">91603</strain>
        <tissue evidence="1">Leaf</tissue>
    </source>
</reference>
<dbReference type="AlphaFoldDB" id="A0AAD5JBL3"/>
<protein>
    <submittedName>
        <fullName evidence="1">Uncharacterized protein</fullName>
    </submittedName>
</protein>
<name>A0AAD5JBL3_ACENE</name>
<evidence type="ECO:0000313" key="1">
    <source>
        <dbReference type="EMBL" id="KAI9187280.1"/>
    </source>
</evidence>
<comment type="caution">
    <text evidence="1">The sequence shown here is derived from an EMBL/GenBank/DDBJ whole genome shotgun (WGS) entry which is preliminary data.</text>
</comment>
<evidence type="ECO:0000313" key="2">
    <source>
        <dbReference type="Proteomes" id="UP001064489"/>
    </source>
</evidence>
<accession>A0AAD5JBL3</accession>
<dbReference type="EMBL" id="JAJSOW010000100">
    <property type="protein sequence ID" value="KAI9187280.1"/>
    <property type="molecule type" value="Genomic_DNA"/>
</dbReference>
<keyword evidence="2" id="KW-1185">Reference proteome</keyword>
<dbReference type="Proteomes" id="UP001064489">
    <property type="component" value="Chromosome 3"/>
</dbReference>
<sequence length="89" mass="10574">MEMRMNALKKNWRKRLDQLILPTRKVKSNYKTNQNFHWNKEMHQGKRNKCNFLNGTAEEVKKIVTMLNEAEVLAEDVVAKGEESRRKSL</sequence>
<gene>
    <name evidence="1" type="ORF">LWI28_026321</name>
</gene>
<organism evidence="1 2">
    <name type="scientific">Acer negundo</name>
    <name type="common">Box elder</name>
    <dbReference type="NCBI Taxonomy" id="4023"/>
    <lineage>
        <taxon>Eukaryota</taxon>
        <taxon>Viridiplantae</taxon>
        <taxon>Streptophyta</taxon>
        <taxon>Embryophyta</taxon>
        <taxon>Tracheophyta</taxon>
        <taxon>Spermatophyta</taxon>
        <taxon>Magnoliopsida</taxon>
        <taxon>eudicotyledons</taxon>
        <taxon>Gunneridae</taxon>
        <taxon>Pentapetalae</taxon>
        <taxon>rosids</taxon>
        <taxon>malvids</taxon>
        <taxon>Sapindales</taxon>
        <taxon>Sapindaceae</taxon>
        <taxon>Hippocastanoideae</taxon>
        <taxon>Acereae</taxon>
        <taxon>Acer</taxon>
    </lineage>
</organism>